<reference evidence="3" key="1">
    <citation type="submission" date="2024-07" db="EMBL/GenBank/DDBJ databases">
        <title>Two chromosome-level genome assemblies of Korean endemic species Abeliophyllum distichum and Forsythia ovata (Oleaceae).</title>
        <authorList>
            <person name="Jang H."/>
        </authorList>
    </citation>
    <scope>NUCLEOTIDE SEQUENCE [LARGE SCALE GENOMIC DNA]</scope>
</reference>
<keyword evidence="1" id="KW-0175">Coiled coil</keyword>
<dbReference type="Proteomes" id="UP001604336">
    <property type="component" value="Unassembled WGS sequence"/>
</dbReference>
<organism evidence="2 3">
    <name type="scientific">Abeliophyllum distichum</name>
    <dbReference type="NCBI Taxonomy" id="126358"/>
    <lineage>
        <taxon>Eukaryota</taxon>
        <taxon>Viridiplantae</taxon>
        <taxon>Streptophyta</taxon>
        <taxon>Embryophyta</taxon>
        <taxon>Tracheophyta</taxon>
        <taxon>Spermatophyta</taxon>
        <taxon>Magnoliopsida</taxon>
        <taxon>eudicotyledons</taxon>
        <taxon>Gunneridae</taxon>
        <taxon>Pentapetalae</taxon>
        <taxon>asterids</taxon>
        <taxon>lamiids</taxon>
        <taxon>Lamiales</taxon>
        <taxon>Oleaceae</taxon>
        <taxon>Forsythieae</taxon>
        <taxon>Abeliophyllum</taxon>
    </lineage>
</organism>
<dbReference type="AlphaFoldDB" id="A0ABD1V352"/>
<keyword evidence="3" id="KW-1185">Reference proteome</keyword>
<name>A0ABD1V352_9LAMI</name>
<comment type="caution">
    <text evidence="2">The sequence shown here is derived from an EMBL/GenBank/DDBJ whole genome shotgun (WGS) entry which is preliminary data.</text>
</comment>
<feature type="coiled-coil region" evidence="1">
    <location>
        <begin position="34"/>
        <end position="93"/>
    </location>
</feature>
<protein>
    <submittedName>
        <fullName evidence="2">Uncharacterized protein</fullName>
    </submittedName>
</protein>
<evidence type="ECO:0000313" key="2">
    <source>
        <dbReference type="EMBL" id="KAL2531747.1"/>
    </source>
</evidence>
<evidence type="ECO:0000313" key="3">
    <source>
        <dbReference type="Proteomes" id="UP001604336"/>
    </source>
</evidence>
<proteinExistence type="predicted"/>
<accession>A0ABD1V352</accession>
<sequence length="128" mass="14495">MVEMSIARELILNKEVYNTVASFDGKLGKEKAKLKKLSKDLKTISLEKAQLESDKRTLQFKLDLVVANEANVNAKYEVELKATKECLKQVRDQKMDVEASQKHTEESQKLAEEWAFMAETSIATANSN</sequence>
<dbReference type="EMBL" id="JBFOLK010000002">
    <property type="protein sequence ID" value="KAL2531747.1"/>
    <property type="molecule type" value="Genomic_DNA"/>
</dbReference>
<gene>
    <name evidence="2" type="ORF">Adt_05098</name>
</gene>
<evidence type="ECO:0000256" key="1">
    <source>
        <dbReference type="SAM" id="Coils"/>
    </source>
</evidence>